<feature type="chain" id="PRO_5009385869" description="Peptidase S33 tripeptidyl aminopeptidase-like C-terminal domain-containing protein" evidence="3">
    <location>
        <begin position="20"/>
        <end position="562"/>
    </location>
</feature>
<dbReference type="InterPro" id="IPR051601">
    <property type="entry name" value="Serine_prot/Carboxylest_S33"/>
</dbReference>
<evidence type="ECO:0000313" key="6">
    <source>
        <dbReference type="EMBL" id="KLU89177.1"/>
    </source>
</evidence>
<evidence type="ECO:0000256" key="1">
    <source>
        <dbReference type="ARBA" id="ARBA00010088"/>
    </source>
</evidence>
<keyword evidence="2" id="KW-0378">Hydrolase</keyword>
<dbReference type="Pfam" id="PF00561">
    <property type="entry name" value="Abhydrolase_1"/>
    <property type="match status" value="1"/>
</dbReference>
<reference evidence="6" key="1">
    <citation type="submission" date="2010-05" db="EMBL/GenBank/DDBJ databases">
        <title>The Genome Sequence of Magnaporthe poae strain ATCC 64411.</title>
        <authorList>
            <consortium name="The Broad Institute Genome Sequencing Platform"/>
            <consortium name="Broad Institute Genome Sequencing Center for Infectious Disease"/>
            <person name="Ma L.-J."/>
            <person name="Dead R."/>
            <person name="Young S."/>
            <person name="Zeng Q."/>
            <person name="Koehrsen M."/>
            <person name="Alvarado L."/>
            <person name="Berlin A."/>
            <person name="Chapman S.B."/>
            <person name="Chen Z."/>
            <person name="Freedman E."/>
            <person name="Gellesch M."/>
            <person name="Goldberg J."/>
            <person name="Griggs A."/>
            <person name="Gujja S."/>
            <person name="Heilman E.R."/>
            <person name="Heiman D."/>
            <person name="Hepburn T."/>
            <person name="Howarth C."/>
            <person name="Jen D."/>
            <person name="Larson L."/>
            <person name="Mehta T."/>
            <person name="Neiman D."/>
            <person name="Pearson M."/>
            <person name="Roberts A."/>
            <person name="Saif S."/>
            <person name="Shea T."/>
            <person name="Shenoy N."/>
            <person name="Sisk P."/>
            <person name="Stolte C."/>
            <person name="Sykes S."/>
            <person name="Walk T."/>
            <person name="White J."/>
            <person name="Yandava C."/>
            <person name="Haas B."/>
            <person name="Nusbaum C."/>
            <person name="Birren B."/>
        </authorList>
    </citation>
    <scope>NUCLEOTIDE SEQUENCE</scope>
    <source>
        <strain evidence="6">ATCC 64411</strain>
    </source>
</reference>
<dbReference type="VEuPathDB" id="FungiDB:MAPG_08151"/>
<name>A0A0C4E6K8_MAGP6</name>
<dbReference type="OrthoDB" id="425534at2759"/>
<dbReference type="OMA" id="FQSAPYY"/>
<dbReference type="EnsemblFungi" id="MAPG_08151T0">
    <property type="protein sequence ID" value="MAPG_08151T0"/>
    <property type="gene ID" value="MAPG_08151"/>
</dbReference>
<feature type="domain" description="AB hydrolase-1" evidence="4">
    <location>
        <begin position="97"/>
        <end position="269"/>
    </location>
</feature>
<proteinExistence type="inferred from homology"/>
<reference evidence="6" key="3">
    <citation type="submission" date="2011-03" db="EMBL/GenBank/DDBJ databases">
        <title>Annotation of Magnaporthe poae ATCC 64411.</title>
        <authorList>
            <person name="Ma L.-J."/>
            <person name="Dead R."/>
            <person name="Young S.K."/>
            <person name="Zeng Q."/>
            <person name="Gargeya S."/>
            <person name="Fitzgerald M."/>
            <person name="Haas B."/>
            <person name="Abouelleil A."/>
            <person name="Alvarado L."/>
            <person name="Arachchi H.M."/>
            <person name="Berlin A."/>
            <person name="Brown A."/>
            <person name="Chapman S.B."/>
            <person name="Chen Z."/>
            <person name="Dunbar C."/>
            <person name="Freedman E."/>
            <person name="Gearin G."/>
            <person name="Gellesch M."/>
            <person name="Goldberg J."/>
            <person name="Griggs A."/>
            <person name="Gujja S."/>
            <person name="Heiman D."/>
            <person name="Howarth C."/>
            <person name="Larson L."/>
            <person name="Lui A."/>
            <person name="MacDonald P.J.P."/>
            <person name="Mehta T."/>
            <person name="Montmayeur A."/>
            <person name="Murphy C."/>
            <person name="Neiman D."/>
            <person name="Pearson M."/>
            <person name="Priest M."/>
            <person name="Roberts A."/>
            <person name="Saif S."/>
            <person name="Shea T."/>
            <person name="Shenoy N."/>
            <person name="Sisk P."/>
            <person name="Stolte C."/>
            <person name="Sykes S."/>
            <person name="Yandava C."/>
            <person name="Wortman J."/>
            <person name="Nusbaum C."/>
            <person name="Birren B."/>
        </authorList>
    </citation>
    <scope>NUCLEOTIDE SEQUENCE</scope>
    <source>
        <strain evidence="6">ATCC 64411</strain>
    </source>
</reference>
<comment type="similarity">
    <text evidence="1">Belongs to the peptidase S33 family.</text>
</comment>
<keyword evidence="3" id="KW-0732">Signal</keyword>
<dbReference type="InterPro" id="IPR013595">
    <property type="entry name" value="Pept_S33_TAP-like_C"/>
</dbReference>
<dbReference type="InterPro" id="IPR029058">
    <property type="entry name" value="AB_hydrolase_fold"/>
</dbReference>
<dbReference type="GO" id="GO:0016787">
    <property type="term" value="F:hydrolase activity"/>
    <property type="evidence" value="ECO:0007669"/>
    <property type="project" value="UniProtKB-KW"/>
</dbReference>
<evidence type="ECO:0000313" key="7">
    <source>
        <dbReference type="EnsemblFungi" id="MAPG_08151T0"/>
    </source>
</evidence>
<dbReference type="PANTHER" id="PTHR43248:SF25">
    <property type="entry name" value="AB HYDROLASE-1 DOMAIN-CONTAINING PROTEIN-RELATED"/>
    <property type="match status" value="1"/>
</dbReference>
<dbReference type="EMBL" id="ADBL01001971">
    <property type="status" value="NOT_ANNOTATED_CDS"/>
    <property type="molecule type" value="Genomic_DNA"/>
</dbReference>
<feature type="signal peptide" evidence="3">
    <location>
        <begin position="1"/>
        <end position="19"/>
    </location>
</feature>
<protein>
    <recommendedName>
        <fullName evidence="9">Peptidase S33 tripeptidyl aminopeptidase-like C-terminal domain-containing protein</fullName>
    </recommendedName>
</protein>
<reference evidence="7" key="5">
    <citation type="submission" date="2015-06" db="UniProtKB">
        <authorList>
            <consortium name="EnsemblFungi"/>
        </authorList>
    </citation>
    <scope>IDENTIFICATION</scope>
    <source>
        <strain evidence="7">ATCC 64411</strain>
    </source>
</reference>
<dbReference type="PANTHER" id="PTHR43248">
    <property type="entry name" value="2-SUCCINYL-6-HYDROXY-2,4-CYCLOHEXADIENE-1-CARBOXYLATE SYNTHASE"/>
    <property type="match status" value="1"/>
</dbReference>
<reference evidence="8" key="2">
    <citation type="submission" date="2010-05" db="EMBL/GenBank/DDBJ databases">
        <title>The genome sequence of Magnaporthe poae strain ATCC 64411.</title>
        <authorList>
            <person name="Ma L.-J."/>
            <person name="Dead R."/>
            <person name="Young S."/>
            <person name="Zeng Q."/>
            <person name="Koehrsen M."/>
            <person name="Alvarado L."/>
            <person name="Berlin A."/>
            <person name="Chapman S.B."/>
            <person name="Chen Z."/>
            <person name="Freedman E."/>
            <person name="Gellesch M."/>
            <person name="Goldberg J."/>
            <person name="Griggs A."/>
            <person name="Gujja S."/>
            <person name="Heilman E.R."/>
            <person name="Heiman D."/>
            <person name="Hepburn T."/>
            <person name="Howarth C."/>
            <person name="Jen D."/>
            <person name="Larson L."/>
            <person name="Mehta T."/>
            <person name="Neiman D."/>
            <person name="Pearson M."/>
            <person name="Roberts A."/>
            <person name="Saif S."/>
            <person name="Shea T."/>
            <person name="Shenoy N."/>
            <person name="Sisk P."/>
            <person name="Stolte C."/>
            <person name="Sykes S."/>
            <person name="Walk T."/>
            <person name="White J."/>
            <person name="Yandava C."/>
            <person name="Haas B."/>
            <person name="Nusbaum C."/>
            <person name="Birren B."/>
        </authorList>
    </citation>
    <scope>NUCLEOTIDE SEQUENCE [LARGE SCALE GENOMIC DNA]</scope>
    <source>
        <strain evidence="8">ATCC 64411 / 73-15</strain>
    </source>
</reference>
<dbReference type="InterPro" id="IPR000073">
    <property type="entry name" value="AB_hydrolase_1"/>
</dbReference>
<dbReference type="eggNOG" id="ENOG502RZ4D">
    <property type="taxonomic scope" value="Eukaryota"/>
</dbReference>
<evidence type="ECO:0000256" key="2">
    <source>
        <dbReference type="ARBA" id="ARBA00022801"/>
    </source>
</evidence>
<gene>
    <name evidence="6" type="ORF">MAPG_08151</name>
</gene>
<keyword evidence="8" id="KW-1185">Reference proteome</keyword>
<evidence type="ECO:0008006" key="9">
    <source>
        <dbReference type="Google" id="ProtNLM"/>
    </source>
</evidence>
<dbReference type="AlphaFoldDB" id="A0A0C4E6K8"/>
<organism evidence="7 8">
    <name type="scientific">Magnaporthiopsis poae (strain ATCC 64411 / 73-15)</name>
    <name type="common">Kentucky bluegrass fungus</name>
    <name type="synonym">Magnaporthe poae</name>
    <dbReference type="NCBI Taxonomy" id="644358"/>
    <lineage>
        <taxon>Eukaryota</taxon>
        <taxon>Fungi</taxon>
        <taxon>Dikarya</taxon>
        <taxon>Ascomycota</taxon>
        <taxon>Pezizomycotina</taxon>
        <taxon>Sordariomycetes</taxon>
        <taxon>Sordariomycetidae</taxon>
        <taxon>Magnaporthales</taxon>
        <taxon>Magnaporthaceae</taxon>
        <taxon>Magnaporthiopsis</taxon>
    </lineage>
</organism>
<dbReference type="SUPFAM" id="SSF53474">
    <property type="entry name" value="alpha/beta-Hydrolases"/>
    <property type="match status" value="1"/>
</dbReference>
<dbReference type="Gene3D" id="3.40.50.1820">
    <property type="entry name" value="alpha/beta hydrolase"/>
    <property type="match status" value="1"/>
</dbReference>
<evidence type="ECO:0000256" key="3">
    <source>
        <dbReference type="SAM" id="SignalP"/>
    </source>
</evidence>
<evidence type="ECO:0000313" key="8">
    <source>
        <dbReference type="Proteomes" id="UP000011715"/>
    </source>
</evidence>
<dbReference type="Pfam" id="PF08386">
    <property type="entry name" value="Abhydrolase_4"/>
    <property type="match status" value="1"/>
</dbReference>
<reference evidence="7" key="4">
    <citation type="journal article" date="2015" name="G3 (Bethesda)">
        <title>Genome sequences of three phytopathogenic species of the Magnaporthaceae family of fungi.</title>
        <authorList>
            <person name="Okagaki L.H."/>
            <person name="Nunes C.C."/>
            <person name="Sailsbery J."/>
            <person name="Clay B."/>
            <person name="Brown D."/>
            <person name="John T."/>
            <person name="Oh Y."/>
            <person name="Young N."/>
            <person name="Fitzgerald M."/>
            <person name="Haas B.J."/>
            <person name="Zeng Q."/>
            <person name="Young S."/>
            <person name="Adiconis X."/>
            <person name="Fan L."/>
            <person name="Levin J.Z."/>
            <person name="Mitchell T.K."/>
            <person name="Okubara P.A."/>
            <person name="Farman M.L."/>
            <person name="Kohn L.M."/>
            <person name="Birren B."/>
            <person name="Ma L.-J."/>
            <person name="Dean R.A."/>
        </authorList>
    </citation>
    <scope>NUCLEOTIDE SEQUENCE</scope>
    <source>
        <strain evidence="7">ATCC 64411 / 73-15</strain>
    </source>
</reference>
<sequence length="562" mass="59640">MSLLPTFVTVIVAAAGAASSPVSGSSGGNGLVLGRTAEPKVAWGPCPPELKFNTLNPAAVCANLTVPLDYKNASSGAVVTLELLKWPAVHQPSRGSILFNPGGPGSSGRVDLNESGIWLSPATSGHFDLIGFDPRGVANTIPFFCYNMTNLADAAYKQVLDGRLQLGGNSSDAAMGSLWATTSLQAAACGRAPQAQAVGNFTGTAFVARDMMSIVDALGEDGMLRFWGFSYGTVLGATVAAMFPDRIDKLVLDGVANPSDWYRAYEEERYSDTDATFRYFLQECIALGSRCPLAARRPNATVDDLERIARNKAQELKYHPVPIPGGEALGVPLTLDYFNFKSLIFLNLYNPISWAALAAGIDAVLAAPQNATALLELAIAMASTEAGLDSSALTSIRCGDRVPRHKTVDEFAAAIKPTHDISWIAGDVPTASYMTCARWPYQAAERYLGDFGVKTKNPALLISAQLDPTSPLVSARNVSAGLEGSVLLQRAGPGHCSSRLWSICTYRATRDYFLHGRLPAANTTCEADLEVFASAQEYTAAIKNIIVTLTQENAANGSRSSP</sequence>
<evidence type="ECO:0000259" key="5">
    <source>
        <dbReference type="Pfam" id="PF08386"/>
    </source>
</evidence>
<accession>A0A0C4E6K8</accession>
<dbReference type="EMBL" id="GL876972">
    <property type="protein sequence ID" value="KLU89177.1"/>
    <property type="molecule type" value="Genomic_DNA"/>
</dbReference>
<dbReference type="STRING" id="644358.A0A0C4E6K8"/>
<dbReference type="Proteomes" id="UP000011715">
    <property type="component" value="Unassembled WGS sequence"/>
</dbReference>
<feature type="domain" description="Peptidase S33 tripeptidyl aminopeptidase-like C-terminal" evidence="5">
    <location>
        <begin position="427"/>
        <end position="525"/>
    </location>
</feature>
<evidence type="ECO:0000259" key="4">
    <source>
        <dbReference type="Pfam" id="PF00561"/>
    </source>
</evidence>